<comment type="subcellular location">
    <subcellularLocation>
        <location evidence="1">Cell membrane</location>
        <topology evidence="1">Multi-pass membrane protein</topology>
    </subcellularLocation>
</comment>
<dbReference type="PATRIC" id="fig|29488.15.peg.1966"/>
<keyword evidence="5 7" id="KW-1133">Transmembrane helix</keyword>
<keyword evidence="4 7" id="KW-0812">Transmembrane</keyword>
<dbReference type="AlphaFoldDB" id="A0A1B8YJB5"/>
<evidence type="ECO:0000256" key="3">
    <source>
        <dbReference type="ARBA" id="ARBA00022475"/>
    </source>
</evidence>
<proteinExistence type="inferred from homology"/>
<evidence type="ECO:0008006" key="10">
    <source>
        <dbReference type="Google" id="ProtNLM"/>
    </source>
</evidence>
<feature type="transmembrane region" description="Helical" evidence="7">
    <location>
        <begin position="87"/>
        <end position="109"/>
    </location>
</feature>
<dbReference type="RefSeq" id="WP_046395227.1">
    <property type="nucleotide sequence ID" value="NZ_CAWMQN010000044.1"/>
</dbReference>
<feature type="transmembrane region" description="Helical" evidence="7">
    <location>
        <begin position="121"/>
        <end position="141"/>
    </location>
</feature>
<evidence type="ECO:0000256" key="2">
    <source>
        <dbReference type="ARBA" id="ARBA00005779"/>
    </source>
</evidence>
<protein>
    <recommendedName>
        <fullName evidence="10">Inner membrane protein YjfL</fullName>
    </recommendedName>
</protein>
<dbReference type="InterPro" id="IPR007140">
    <property type="entry name" value="DUF350"/>
</dbReference>
<feature type="transmembrane region" description="Helical" evidence="7">
    <location>
        <begin position="20"/>
        <end position="39"/>
    </location>
</feature>
<dbReference type="GO" id="GO:0005886">
    <property type="term" value="C:plasma membrane"/>
    <property type="evidence" value="ECO:0007669"/>
    <property type="project" value="UniProtKB-SubCell"/>
</dbReference>
<sequence length="145" mass="15703">MITLENEEQAFSQFMHGVGNFGLCFGLALVFFIVFKFIYTIITPHDEWKLIKEEKNSAAAISLGGALIGYSIAIASAASNSVGVIDFVMWSVVALLAQIVGFFMVRIFMMPKIVSRIENNEIPAAVVLAAVSVSVGLLNAACMTY</sequence>
<feature type="transmembrane region" description="Helical" evidence="7">
    <location>
        <begin position="60"/>
        <end position="81"/>
    </location>
</feature>
<dbReference type="PANTHER" id="PTHR40043:SF1">
    <property type="entry name" value="UPF0719 INNER MEMBRANE PROTEIN YJFL"/>
    <property type="match status" value="1"/>
</dbReference>
<comment type="caution">
    <text evidence="8">The sequence shown here is derived from an EMBL/GenBank/DDBJ whole genome shotgun (WGS) entry which is preliminary data.</text>
</comment>
<evidence type="ECO:0000313" key="8">
    <source>
        <dbReference type="EMBL" id="OCA55186.1"/>
    </source>
</evidence>
<dbReference type="Pfam" id="PF03994">
    <property type="entry name" value="DUF350"/>
    <property type="match status" value="1"/>
</dbReference>
<evidence type="ECO:0000256" key="7">
    <source>
        <dbReference type="SAM" id="Phobius"/>
    </source>
</evidence>
<organism evidence="8 9">
    <name type="scientific">Photorhabdus namnaonensis</name>
    <dbReference type="NCBI Taxonomy" id="1851568"/>
    <lineage>
        <taxon>Bacteria</taxon>
        <taxon>Pseudomonadati</taxon>
        <taxon>Pseudomonadota</taxon>
        <taxon>Gammaproteobacteria</taxon>
        <taxon>Enterobacterales</taxon>
        <taxon>Morganellaceae</taxon>
        <taxon>Photorhabdus</taxon>
    </lineage>
</organism>
<keyword evidence="3" id="KW-1003">Cell membrane</keyword>
<evidence type="ECO:0000313" key="9">
    <source>
        <dbReference type="Proteomes" id="UP000092665"/>
    </source>
</evidence>
<accession>A0A1B8YJB5</accession>
<dbReference type="PANTHER" id="PTHR40043">
    <property type="entry name" value="UPF0719 INNER MEMBRANE PROTEIN YJFL"/>
    <property type="match status" value="1"/>
</dbReference>
<evidence type="ECO:0000256" key="6">
    <source>
        <dbReference type="ARBA" id="ARBA00023136"/>
    </source>
</evidence>
<reference evidence="9" key="1">
    <citation type="submission" date="2015-11" db="EMBL/GenBank/DDBJ databases">
        <authorList>
            <person name="Tobias N.J."/>
            <person name="Mishra B."/>
            <person name="Gupta D.K."/>
            <person name="Thines M."/>
            <person name="Stinear T.P."/>
            <person name="Bode H.B."/>
        </authorList>
    </citation>
    <scope>NUCLEOTIDE SEQUENCE [LARGE SCALE GENOMIC DNA]</scope>
    <source>
        <strain evidence="9">PB45.5</strain>
    </source>
</reference>
<name>A0A1B8YJB5_9GAMM</name>
<comment type="similarity">
    <text evidence="2">Belongs to the UPF0719 family.</text>
</comment>
<evidence type="ECO:0000256" key="5">
    <source>
        <dbReference type="ARBA" id="ARBA00022989"/>
    </source>
</evidence>
<keyword evidence="6 7" id="KW-0472">Membrane</keyword>
<keyword evidence="9" id="KW-1185">Reference proteome</keyword>
<evidence type="ECO:0000256" key="1">
    <source>
        <dbReference type="ARBA" id="ARBA00004651"/>
    </source>
</evidence>
<dbReference type="Proteomes" id="UP000092665">
    <property type="component" value="Unassembled WGS sequence"/>
</dbReference>
<dbReference type="EMBL" id="LOIC01000044">
    <property type="protein sequence ID" value="OCA55186.1"/>
    <property type="molecule type" value="Genomic_DNA"/>
</dbReference>
<evidence type="ECO:0000256" key="4">
    <source>
        <dbReference type="ARBA" id="ARBA00022692"/>
    </source>
</evidence>
<gene>
    <name evidence="8" type="ORF">Phpb_01805</name>
</gene>